<dbReference type="EMBL" id="JPMI01000302">
    <property type="protein sequence ID" value="KFA88134.1"/>
    <property type="molecule type" value="Genomic_DNA"/>
</dbReference>
<evidence type="ECO:0000313" key="5">
    <source>
        <dbReference type="Proteomes" id="UP000028547"/>
    </source>
</evidence>
<dbReference type="GO" id="GO:0016747">
    <property type="term" value="F:acyltransferase activity, transferring groups other than amino-acyl groups"/>
    <property type="evidence" value="ECO:0007669"/>
    <property type="project" value="InterPro"/>
</dbReference>
<feature type="domain" description="N-acetyltransferase" evidence="3">
    <location>
        <begin position="7"/>
        <end position="174"/>
    </location>
</feature>
<dbReference type="Gene3D" id="3.40.630.30">
    <property type="match status" value="1"/>
</dbReference>
<protein>
    <recommendedName>
        <fullName evidence="3">N-acetyltransferase domain-containing protein</fullName>
    </recommendedName>
</protein>
<dbReference type="SUPFAM" id="SSF55729">
    <property type="entry name" value="Acyl-CoA N-acyltransferases (Nat)"/>
    <property type="match status" value="1"/>
</dbReference>
<keyword evidence="1" id="KW-0808">Transferase</keyword>
<keyword evidence="2" id="KW-0012">Acyltransferase</keyword>
<dbReference type="RefSeq" id="WP_043409607.1">
    <property type="nucleotide sequence ID" value="NZ_JPMI01000302.1"/>
</dbReference>
<dbReference type="AlphaFoldDB" id="A0A084SI49"/>
<gene>
    <name evidence="4" type="ORF">Q664_42875</name>
</gene>
<dbReference type="InterPro" id="IPR050832">
    <property type="entry name" value="Bact_Acetyltransf"/>
</dbReference>
<dbReference type="CDD" id="cd04301">
    <property type="entry name" value="NAT_SF"/>
    <property type="match status" value="1"/>
</dbReference>
<evidence type="ECO:0000313" key="4">
    <source>
        <dbReference type="EMBL" id="KFA88134.1"/>
    </source>
</evidence>
<name>A0A084SI49_9BACT</name>
<dbReference type="Proteomes" id="UP000028547">
    <property type="component" value="Unassembled WGS sequence"/>
</dbReference>
<dbReference type="PANTHER" id="PTHR43877">
    <property type="entry name" value="AMINOALKYLPHOSPHONATE N-ACETYLTRANSFERASE-RELATED-RELATED"/>
    <property type="match status" value="1"/>
</dbReference>
<dbReference type="InterPro" id="IPR016181">
    <property type="entry name" value="Acyl_CoA_acyltransferase"/>
</dbReference>
<sequence>MAPPTEPIIRTLLPAEAAAFWSLRLRALREHPDCFASSPEEEENVPLDVVRARLDSQSPSTNLVLGAFVDDKLVGMTGLRRDSFRKAAHKARIWGMYVAPEHQSRGIGRRLLEAAIDAGRKMGGVEQLHLEVMVDNGPARALYRALGFQPYGVEKRALRIGDAYVDEELMFLML</sequence>
<dbReference type="PROSITE" id="PS51186">
    <property type="entry name" value="GNAT"/>
    <property type="match status" value="1"/>
</dbReference>
<reference evidence="4 5" key="1">
    <citation type="submission" date="2014-07" db="EMBL/GenBank/DDBJ databases">
        <title>Draft Genome Sequence of Gephyronic Acid Producer, Cystobacter violaceus Strain Cb vi76.</title>
        <authorList>
            <person name="Stevens D.C."/>
            <person name="Young J."/>
            <person name="Carmichael R."/>
            <person name="Tan J."/>
            <person name="Taylor R.E."/>
        </authorList>
    </citation>
    <scope>NUCLEOTIDE SEQUENCE [LARGE SCALE GENOMIC DNA]</scope>
    <source>
        <strain evidence="4 5">Cb vi76</strain>
    </source>
</reference>
<evidence type="ECO:0000259" key="3">
    <source>
        <dbReference type="PROSITE" id="PS51186"/>
    </source>
</evidence>
<accession>A0A084SI49</accession>
<evidence type="ECO:0000256" key="2">
    <source>
        <dbReference type="ARBA" id="ARBA00023315"/>
    </source>
</evidence>
<comment type="caution">
    <text evidence="4">The sequence shown here is derived from an EMBL/GenBank/DDBJ whole genome shotgun (WGS) entry which is preliminary data.</text>
</comment>
<proteinExistence type="predicted"/>
<dbReference type="InterPro" id="IPR000182">
    <property type="entry name" value="GNAT_dom"/>
</dbReference>
<dbReference type="Pfam" id="PF00583">
    <property type="entry name" value="Acetyltransf_1"/>
    <property type="match status" value="1"/>
</dbReference>
<evidence type="ECO:0000256" key="1">
    <source>
        <dbReference type="ARBA" id="ARBA00022679"/>
    </source>
</evidence>
<organism evidence="4 5">
    <name type="scientific">Archangium violaceum Cb vi76</name>
    <dbReference type="NCBI Taxonomy" id="1406225"/>
    <lineage>
        <taxon>Bacteria</taxon>
        <taxon>Pseudomonadati</taxon>
        <taxon>Myxococcota</taxon>
        <taxon>Myxococcia</taxon>
        <taxon>Myxococcales</taxon>
        <taxon>Cystobacterineae</taxon>
        <taxon>Archangiaceae</taxon>
        <taxon>Archangium</taxon>
    </lineage>
</organism>